<sequence>MTRRTWPDQESGEACDSKFIVSSKLQLSHRLQRSRANENAGFLDCAHRQIQTVLLGSNMLQFDLSNWTMRASIFVPYHHICSGQNVLDNFILWLEDARSS</sequence>
<evidence type="ECO:0000313" key="2">
    <source>
        <dbReference type="Proteomes" id="UP000053237"/>
    </source>
</evidence>
<comment type="caution">
    <text evidence="1">The sequence shown here is derived from an EMBL/GenBank/DDBJ whole genome shotgun (WGS) entry which is preliminary data.</text>
</comment>
<evidence type="ECO:0000313" key="1">
    <source>
        <dbReference type="EMBL" id="CCI10094.1"/>
    </source>
</evidence>
<accession>A0A024FTV7</accession>
<protein>
    <submittedName>
        <fullName evidence="1">Uncharacterized protein</fullName>
    </submittedName>
</protein>
<keyword evidence="2" id="KW-1185">Reference proteome</keyword>
<reference evidence="1 2" key="1">
    <citation type="submission" date="2012-05" db="EMBL/GenBank/DDBJ databases">
        <title>Recombination and specialization in a pathogen metapopulation.</title>
        <authorList>
            <person name="Gardiner A."/>
            <person name="Kemen E."/>
            <person name="Schultz-Larsen T."/>
            <person name="MacLean D."/>
            <person name="Van Oosterhout C."/>
            <person name="Jones J.D.G."/>
        </authorList>
    </citation>
    <scope>NUCLEOTIDE SEQUENCE [LARGE SCALE GENOMIC DNA]</scope>
    <source>
        <strain evidence="1 2">Ac Nc2</strain>
    </source>
</reference>
<dbReference type="AlphaFoldDB" id="A0A024FTV7"/>
<dbReference type="Proteomes" id="UP000053237">
    <property type="component" value="Unassembled WGS sequence"/>
</dbReference>
<proteinExistence type="predicted"/>
<dbReference type="EMBL" id="CAIX01000083">
    <property type="protein sequence ID" value="CCI10094.1"/>
    <property type="molecule type" value="Genomic_DNA"/>
</dbReference>
<gene>
    <name evidence="1" type="ORF">BN9_057790</name>
</gene>
<organism evidence="1 2">
    <name type="scientific">Albugo candida</name>
    <dbReference type="NCBI Taxonomy" id="65357"/>
    <lineage>
        <taxon>Eukaryota</taxon>
        <taxon>Sar</taxon>
        <taxon>Stramenopiles</taxon>
        <taxon>Oomycota</taxon>
        <taxon>Peronosporomycetes</taxon>
        <taxon>Albuginales</taxon>
        <taxon>Albuginaceae</taxon>
        <taxon>Albugo</taxon>
    </lineage>
</organism>
<dbReference type="InParanoid" id="A0A024FTV7"/>
<name>A0A024FTV7_9STRA</name>